<feature type="region of interest" description="Disordered" evidence="1">
    <location>
        <begin position="158"/>
        <end position="199"/>
    </location>
</feature>
<evidence type="ECO:0000313" key="2">
    <source>
        <dbReference type="EMBL" id="KPM04592.1"/>
    </source>
</evidence>
<feature type="compositionally biased region" description="Basic residues" evidence="1">
    <location>
        <begin position="45"/>
        <end position="67"/>
    </location>
</feature>
<proteinExistence type="predicted"/>
<feature type="compositionally biased region" description="Acidic residues" evidence="1">
    <location>
        <begin position="1"/>
        <end position="13"/>
    </location>
</feature>
<evidence type="ECO:0000256" key="1">
    <source>
        <dbReference type="SAM" id="MobiDB-lite"/>
    </source>
</evidence>
<feature type="compositionally biased region" description="Low complexity" evidence="1">
    <location>
        <begin position="33"/>
        <end position="44"/>
    </location>
</feature>
<dbReference type="PANTHER" id="PTHR12166">
    <property type="entry name" value="CALCIUM-DEPENDENT SECRETION ACTIVATOR"/>
    <property type="match status" value="1"/>
</dbReference>
<dbReference type="Proteomes" id="UP000616769">
    <property type="component" value="Unassembled WGS sequence"/>
</dbReference>
<dbReference type="VEuPathDB" id="VectorBase:SSCA009567"/>
<reference evidence="2 3" key="1">
    <citation type="journal article" date="2015" name="Parasit. Vectors">
        <title>Draft genome of the scabies mite.</title>
        <authorList>
            <person name="Rider S.D.Jr."/>
            <person name="Morgan M.S."/>
            <person name="Arlian L.G."/>
        </authorList>
    </citation>
    <scope>NUCLEOTIDE SEQUENCE [LARGE SCALE GENOMIC DNA]</scope>
    <source>
        <strain evidence="2">Arlian Lab</strain>
    </source>
</reference>
<name>A0A132A0H5_SARSC</name>
<organism evidence="2 3">
    <name type="scientific">Sarcoptes scabiei</name>
    <name type="common">Itch mite</name>
    <name type="synonym">Acarus scabiei</name>
    <dbReference type="NCBI Taxonomy" id="52283"/>
    <lineage>
        <taxon>Eukaryota</taxon>
        <taxon>Metazoa</taxon>
        <taxon>Ecdysozoa</taxon>
        <taxon>Arthropoda</taxon>
        <taxon>Chelicerata</taxon>
        <taxon>Arachnida</taxon>
        <taxon>Acari</taxon>
        <taxon>Acariformes</taxon>
        <taxon>Sarcoptiformes</taxon>
        <taxon>Astigmata</taxon>
        <taxon>Psoroptidia</taxon>
        <taxon>Sarcoptoidea</taxon>
        <taxon>Sarcoptidae</taxon>
        <taxon>Sarcoptinae</taxon>
        <taxon>Sarcoptes</taxon>
    </lineage>
</organism>
<dbReference type="InterPro" id="IPR033227">
    <property type="entry name" value="CAPS"/>
</dbReference>
<dbReference type="AlphaFoldDB" id="A0A132A0H5"/>
<accession>A0A132A0H5</accession>
<feature type="compositionally biased region" description="Acidic residues" evidence="1">
    <location>
        <begin position="180"/>
        <end position="192"/>
    </location>
</feature>
<comment type="caution">
    <text evidence="2">The sequence shown here is derived from an EMBL/GenBank/DDBJ whole genome shotgun (WGS) entry which is preliminary data.</text>
</comment>
<protein>
    <submittedName>
        <fullName evidence="2">Uncharacterized protein</fullName>
    </submittedName>
</protein>
<dbReference type="GO" id="GO:0098793">
    <property type="term" value="C:presynapse"/>
    <property type="evidence" value="ECO:0007669"/>
    <property type="project" value="GOC"/>
</dbReference>
<dbReference type="EMBL" id="JXLN01009536">
    <property type="protein sequence ID" value="KPM04592.1"/>
    <property type="molecule type" value="Genomic_DNA"/>
</dbReference>
<evidence type="ECO:0000313" key="3">
    <source>
        <dbReference type="Proteomes" id="UP000616769"/>
    </source>
</evidence>
<sequence length="425" mass="49301">MLEPSSSEDEDDNFTNTDAENDKSPSVDNNGRPLPQLNQLAPHQNQHHHHHHHHHHKHSNHHHHHHLQQQNRYYQNLNEPQQLQQQSIHNDLNNRNAPTIHAPLESIAQNQSNSNVLGLYSQQSNPQQVPSQPQSNHNQAIYVADKLLPVRASLSQIRAISPNPPEKLITDLTNASEKNEDGDQEKDPEEEEKERIKREEAERKTKLQLYVFVLRCIAYPFNAKQPDLMKKDSKITLSQSEQIINRFQSFLNGELNIPTDEPFNQAIQNYSDAFLKSNRLHMLVVSGACCAQDFREVFRKNIEKRVRSLPETEGTTKETIVAQWLTKFDTIFRGIDSETDSKKTINLTAKGRLLTMNSEVILSKEQLYDMFQNVLKIKKFEHQLLYNALQNRKRFELIATGLQFALNRNEKKNLYIPNHQSNDNK</sequence>
<dbReference type="GO" id="GO:1990504">
    <property type="term" value="P:dense core granule exocytosis"/>
    <property type="evidence" value="ECO:0007669"/>
    <property type="project" value="InterPro"/>
</dbReference>
<dbReference type="GO" id="GO:0016079">
    <property type="term" value="P:synaptic vesicle exocytosis"/>
    <property type="evidence" value="ECO:0007669"/>
    <property type="project" value="InterPro"/>
</dbReference>
<dbReference type="PANTHER" id="PTHR12166:SF8">
    <property type="entry name" value="CALCIUM-DEPENDENT SECRETION ACTIVATOR"/>
    <property type="match status" value="1"/>
</dbReference>
<gene>
    <name evidence="2" type="ORF">QR98_0030420</name>
</gene>
<feature type="region of interest" description="Disordered" evidence="1">
    <location>
        <begin position="1"/>
        <end position="70"/>
    </location>
</feature>